<keyword evidence="5" id="KW-0746">Sphingolipid metabolism</keyword>
<dbReference type="InterPro" id="IPR045221">
    <property type="entry name" value="Sphingomyelin_synth-like"/>
</dbReference>
<proteinExistence type="inferred from homology"/>
<evidence type="ECO:0000256" key="6">
    <source>
        <dbReference type="ARBA" id="ARBA00022989"/>
    </source>
</evidence>
<evidence type="ECO:0000256" key="1">
    <source>
        <dbReference type="ARBA" id="ARBA00004141"/>
    </source>
</evidence>
<evidence type="ECO:0000313" key="14">
    <source>
        <dbReference type="Proteomes" id="UP000078550"/>
    </source>
</evidence>
<dbReference type="GO" id="GO:0046513">
    <property type="term" value="P:ceramide biosynthetic process"/>
    <property type="evidence" value="ECO:0007669"/>
    <property type="project" value="TreeGrafter"/>
</dbReference>
<evidence type="ECO:0000256" key="8">
    <source>
        <dbReference type="ARBA" id="ARBA00023136"/>
    </source>
</evidence>
<dbReference type="PANTHER" id="PTHR21290:SF25">
    <property type="entry name" value="SPHINGOMYELIN SYNTHASE-RELATED PROTEIN 1"/>
    <property type="match status" value="1"/>
</dbReference>
<evidence type="ECO:0000256" key="5">
    <source>
        <dbReference type="ARBA" id="ARBA00022919"/>
    </source>
</evidence>
<feature type="transmembrane region" description="Helical" evidence="10">
    <location>
        <begin position="248"/>
        <end position="268"/>
    </location>
</feature>
<dbReference type="Proteomes" id="UP000078555">
    <property type="component" value="Unassembled WGS sequence"/>
</dbReference>
<evidence type="ECO:0000256" key="9">
    <source>
        <dbReference type="SAM" id="MobiDB-lite"/>
    </source>
</evidence>
<gene>
    <name evidence="12" type="ORF">POVWA1_036830</name>
    <name evidence="13" type="ORF">POVWA2_036130</name>
</gene>
<feature type="transmembrane region" description="Helical" evidence="10">
    <location>
        <begin position="138"/>
        <end position="159"/>
    </location>
</feature>
<dbReference type="GO" id="GO:0033188">
    <property type="term" value="F:sphingomyelin synthase activity"/>
    <property type="evidence" value="ECO:0007669"/>
    <property type="project" value="TreeGrafter"/>
</dbReference>
<accession>A0A1A8Z3V4</accession>
<dbReference type="GO" id="GO:0005886">
    <property type="term" value="C:plasma membrane"/>
    <property type="evidence" value="ECO:0007669"/>
    <property type="project" value="TreeGrafter"/>
</dbReference>
<feature type="region of interest" description="Disordered" evidence="9">
    <location>
        <begin position="1"/>
        <end position="23"/>
    </location>
</feature>
<feature type="compositionally biased region" description="Basic and acidic residues" evidence="9">
    <location>
        <begin position="1"/>
        <end position="13"/>
    </location>
</feature>
<evidence type="ECO:0000256" key="4">
    <source>
        <dbReference type="ARBA" id="ARBA00022692"/>
    </source>
</evidence>
<feature type="transmembrane region" description="Helical" evidence="10">
    <location>
        <begin position="221"/>
        <end position="241"/>
    </location>
</feature>
<reference evidence="14 15" key="1">
    <citation type="submission" date="2016-05" db="EMBL/GenBank/DDBJ databases">
        <authorList>
            <person name="Naeem Raeece"/>
        </authorList>
    </citation>
    <scope>NUCLEOTIDE SEQUENCE [LARGE SCALE GENOMIC DNA]</scope>
</reference>
<keyword evidence="15" id="KW-1185">Reference proteome</keyword>
<keyword evidence="8 10" id="KW-0472">Membrane</keyword>
<feature type="transmembrane region" description="Helical" evidence="10">
    <location>
        <begin position="319"/>
        <end position="336"/>
    </location>
</feature>
<dbReference type="Pfam" id="PF14360">
    <property type="entry name" value="PAP2_C"/>
    <property type="match status" value="1"/>
</dbReference>
<dbReference type="EMBL" id="FLRD01000107">
    <property type="protein sequence ID" value="SBT37920.1"/>
    <property type="molecule type" value="Genomic_DNA"/>
</dbReference>
<keyword evidence="7" id="KW-0443">Lipid metabolism</keyword>
<feature type="transmembrane region" description="Helical" evidence="10">
    <location>
        <begin position="83"/>
        <end position="103"/>
    </location>
</feature>
<evidence type="ECO:0000313" key="15">
    <source>
        <dbReference type="Proteomes" id="UP000078555"/>
    </source>
</evidence>
<evidence type="ECO:0000256" key="7">
    <source>
        <dbReference type="ARBA" id="ARBA00023098"/>
    </source>
</evidence>
<dbReference type="GO" id="GO:0005789">
    <property type="term" value="C:endoplasmic reticulum membrane"/>
    <property type="evidence" value="ECO:0007669"/>
    <property type="project" value="TreeGrafter"/>
</dbReference>
<dbReference type="GO" id="GO:0000139">
    <property type="term" value="C:Golgi membrane"/>
    <property type="evidence" value="ECO:0007669"/>
    <property type="project" value="TreeGrafter"/>
</dbReference>
<evidence type="ECO:0000313" key="12">
    <source>
        <dbReference type="EMBL" id="SBT37920.1"/>
    </source>
</evidence>
<evidence type="ECO:0000256" key="2">
    <source>
        <dbReference type="ARBA" id="ARBA00005441"/>
    </source>
</evidence>
<keyword evidence="6 10" id="KW-1133">Transmembrane helix</keyword>
<dbReference type="CDD" id="cd01610">
    <property type="entry name" value="PAP2_like"/>
    <property type="match status" value="1"/>
</dbReference>
<comment type="subcellular location">
    <subcellularLocation>
        <location evidence="1">Membrane</location>
        <topology evidence="1">Multi-pass membrane protein</topology>
    </subcellularLocation>
</comment>
<feature type="transmembrane region" description="Helical" evidence="10">
    <location>
        <begin position="166"/>
        <end position="185"/>
    </location>
</feature>
<comment type="similarity">
    <text evidence="2">Belongs to the sphingomyelin synthase family.</text>
</comment>
<dbReference type="InterPro" id="IPR025749">
    <property type="entry name" value="Sphingomyelin_synth-like_dom"/>
</dbReference>
<dbReference type="EMBL" id="FLRE01000138">
    <property type="protein sequence ID" value="SBT38614.1"/>
    <property type="molecule type" value="Genomic_DNA"/>
</dbReference>
<keyword evidence="4 10" id="KW-0812">Transmembrane</keyword>
<dbReference type="AlphaFoldDB" id="A0A1A8Z3V4"/>
<evidence type="ECO:0000256" key="3">
    <source>
        <dbReference type="ARBA" id="ARBA00022679"/>
    </source>
</evidence>
<feature type="domain" description="Sphingomyelin synthase-like" evidence="11">
    <location>
        <begin position="218"/>
        <end position="288"/>
    </location>
</feature>
<feature type="transmembrane region" description="Helical" evidence="10">
    <location>
        <begin position="274"/>
        <end position="298"/>
    </location>
</feature>
<evidence type="ECO:0000256" key="10">
    <source>
        <dbReference type="SAM" id="Phobius"/>
    </source>
</evidence>
<evidence type="ECO:0000259" key="11">
    <source>
        <dbReference type="Pfam" id="PF14360"/>
    </source>
</evidence>
<name>A0A1A8Z3V4_PLAOA</name>
<protein>
    <submittedName>
        <fullName evidence="13">Sphingomyelin synthase 2, putative (SMS2)</fullName>
    </submittedName>
</protein>
<evidence type="ECO:0000313" key="13">
    <source>
        <dbReference type="EMBL" id="SBT38614.1"/>
    </source>
</evidence>
<organism evidence="13 14">
    <name type="scientific">Plasmodium ovale wallikeri</name>
    <dbReference type="NCBI Taxonomy" id="864142"/>
    <lineage>
        <taxon>Eukaryota</taxon>
        <taxon>Sar</taxon>
        <taxon>Alveolata</taxon>
        <taxon>Apicomplexa</taxon>
        <taxon>Aconoidasida</taxon>
        <taxon>Haemosporida</taxon>
        <taxon>Plasmodiidae</taxon>
        <taxon>Plasmodium</taxon>
        <taxon>Plasmodium (Plasmodium)</taxon>
    </lineage>
</organism>
<dbReference type="PANTHER" id="PTHR21290">
    <property type="entry name" value="SPHINGOMYELIN SYNTHETASE"/>
    <property type="match status" value="1"/>
</dbReference>
<dbReference type="Proteomes" id="UP000078550">
    <property type="component" value="Unassembled WGS sequence"/>
</dbReference>
<dbReference type="GO" id="GO:0047493">
    <property type="term" value="F:ceramide cholinephosphotransferase activity"/>
    <property type="evidence" value="ECO:0007669"/>
    <property type="project" value="TreeGrafter"/>
</dbReference>
<keyword evidence="3" id="KW-0808">Transferase</keyword>
<reference evidence="13" key="2">
    <citation type="submission" date="2016-05" db="EMBL/GenBank/DDBJ databases">
        <authorList>
            <person name="Lavstsen T."/>
            <person name="Jespersen J.S."/>
        </authorList>
    </citation>
    <scope>NUCLEOTIDE SEQUENCE [LARGE SCALE GENOMIC DNA]</scope>
</reference>
<sequence>MKISEFDKKHEQGPVESDGGQDNIISDNYQINMDKKVSHVSVLRKDAQNGPQSGLQKGPQNEALNDTTDLTQRKLLKILLVKLNFALLFLIISLLIQGFFMIYSDSYYKTYTTPLLDRVHELFQYPPKWVSYKLSNTLIAILTVSFLHLILFNSIYLSIPIICRFLYMLGFFYIVRGILIYVTSIPATLKTCIPLECGNLAFNLLQIVKINLNMVYVCSDLIISGHSFSTTIFLLFSLCYMNNIVLKTIVALFCCVIYAFIIIGFIHYTSDVLLGFLFGIFIFSFYHIMLDLSSQYYIFSKLFEIKIISNKKNVQAKPFFLRLSLVRIFLNIIPLLEGLNYTLDYAINKNSDKSTFCNCEKNSDCDDIPLCSFRKSQTEKKISLTYSDHLFHTYAGDGTFNFLLFKFLRRHKNEQFDLACVDSFGGGSIPRRCKFVMNTFNAPRTHRGVSLFFLSCSCVCEH</sequence>